<evidence type="ECO:0000313" key="4">
    <source>
        <dbReference type="EMBL" id="MFC4334702.1"/>
    </source>
</evidence>
<reference evidence="5" key="1">
    <citation type="journal article" date="2019" name="Int. J. Syst. Evol. Microbiol.">
        <title>The Global Catalogue of Microorganisms (GCM) 10K type strain sequencing project: providing services to taxonomists for standard genome sequencing and annotation.</title>
        <authorList>
            <consortium name="The Broad Institute Genomics Platform"/>
            <consortium name="The Broad Institute Genome Sequencing Center for Infectious Disease"/>
            <person name="Wu L."/>
            <person name="Ma J."/>
        </authorList>
    </citation>
    <scope>NUCLEOTIDE SEQUENCE [LARGE SCALE GENOMIC DNA]</scope>
    <source>
        <strain evidence="5">IBRC-M 10908</strain>
    </source>
</reference>
<dbReference type="Pfam" id="PF00294">
    <property type="entry name" value="PfkB"/>
    <property type="match status" value="1"/>
</dbReference>
<gene>
    <name evidence="4" type="ORF">ACFPET_05775</name>
</gene>
<dbReference type="InterPro" id="IPR011611">
    <property type="entry name" value="PfkB_dom"/>
</dbReference>
<comment type="caution">
    <text evidence="4">The sequence shown here is derived from an EMBL/GenBank/DDBJ whole genome shotgun (WGS) entry which is preliminary data.</text>
</comment>
<sequence>MLDLLVLGAVGVDTIVRVPDFSFPPGDSLHVPPVRDFVGHTGNGVALASRRLGRGVRFVDFLGDDAQGRLILDRYAEEELDFRFQKAPNGTPRGVNFVDESGRRFSFYDGRHPADLRLDPEFLRPHVLAANQVHVSISNVCRDVFPLIDRETTTVSTDLHSWDGKDSYRHVFALNSDIVTMSAEKLGAAAPEAMEWVASHGRARAVVATDGAAGGWYLDAEGLRRYEALSASDVAGLGPAWEGWEVVDSNGAGDAFTAGFLWAWGKGMETREAVLAGSVAGAWTVRSAGTHTDFIGEEPLAEAVAALS</sequence>
<accession>A0ABV8TVS6</accession>
<name>A0ABV8TVS6_9ACTN</name>
<dbReference type="EMBL" id="JBHSDK010000008">
    <property type="protein sequence ID" value="MFC4334702.1"/>
    <property type="molecule type" value="Genomic_DNA"/>
</dbReference>
<evidence type="ECO:0000259" key="3">
    <source>
        <dbReference type="Pfam" id="PF00294"/>
    </source>
</evidence>
<proteinExistence type="predicted"/>
<dbReference type="PANTHER" id="PTHR10584">
    <property type="entry name" value="SUGAR KINASE"/>
    <property type="match status" value="1"/>
</dbReference>
<keyword evidence="1 4" id="KW-0808">Transferase</keyword>
<keyword evidence="5" id="KW-1185">Reference proteome</keyword>
<dbReference type="GO" id="GO:0016301">
    <property type="term" value="F:kinase activity"/>
    <property type="evidence" value="ECO:0007669"/>
    <property type="project" value="UniProtKB-KW"/>
</dbReference>
<dbReference type="PANTHER" id="PTHR10584:SF166">
    <property type="entry name" value="RIBOKINASE"/>
    <property type="match status" value="1"/>
</dbReference>
<dbReference type="RefSeq" id="WP_380618657.1">
    <property type="nucleotide sequence ID" value="NZ_JBHSDK010000008.1"/>
</dbReference>
<evidence type="ECO:0000256" key="1">
    <source>
        <dbReference type="ARBA" id="ARBA00022679"/>
    </source>
</evidence>
<evidence type="ECO:0000313" key="5">
    <source>
        <dbReference type="Proteomes" id="UP001595823"/>
    </source>
</evidence>
<dbReference type="PROSITE" id="PS00584">
    <property type="entry name" value="PFKB_KINASES_2"/>
    <property type="match status" value="1"/>
</dbReference>
<evidence type="ECO:0000256" key="2">
    <source>
        <dbReference type="ARBA" id="ARBA00022777"/>
    </source>
</evidence>
<feature type="domain" description="Carbohydrate kinase PfkB" evidence="3">
    <location>
        <begin position="2"/>
        <end position="292"/>
    </location>
</feature>
<dbReference type="Gene3D" id="3.40.1190.20">
    <property type="match status" value="1"/>
</dbReference>
<dbReference type="Proteomes" id="UP001595823">
    <property type="component" value="Unassembled WGS sequence"/>
</dbReference>
<dbReference type="InterPro" id="IPR029056">
    <property type="entry name" value="Ribokinase-like"/>
</dbReference>
<dbReference type="SUPFAM" id="SSF53613">
    <property type="entry name" value="Ribokinase-like"/>
    <property type="match status" value="1"/>
</dbReference>
<dbReference type="InterPro" id="IPR002173">
    <property type="entry name" value="Carboh/pur_kinase_PfkB_CS"/>
</dbReference>
<keyword evidence="2 4" id="KW-0418">Kinase</keyword>
<dbReference type="EC" id="2.7.1.-" evidence="4"/>
<protein>
    <submittedName>
        <fullName evidence="4">Carbohydrate kinase family protein</fullName>
        <ecNumber evidence="4">2.7.1.-</ecNumber>
    </submittedName>
</protein>
<organism evidence="4 5">
    <name type="scientific">Salininema proteolyticum</name>
    <dbReference type="NCBI Taxonomy" id="1607685"/>
    <lineage>
        <taxon>Bacteria</taxon>
        <taxon>Bacillati</taxon>
        <taxon>Actinomycetota</taxon>
        <taxon>Actinomycetes</taxon>
        <taxon>Glycomycetales</taxon>
        <taxon>Glycomycetaceae</taxon>
        <taxon>Salininema</taxon>
    </lineage>
</organism>